<feature type="region of interest" description="Disordered" evidence="1">
    <location>
        <begin position="356"/>
        <end position="466"/>
    </location>
</feature>
<evidence type="ECO:0000313" key="3">
    <source>
        <dbReference type="EMBL" id="KAH7078529.1"/>
    </source>
</evidence>
<evidence type="ECO:0000313" key="4">
    <source>
        <dbReference type="Proteomes" id="UP000813461"/>
    </source>
</evidence>
<feature type="region of interest" description="Disordered" evidence="1">
    <location>
        <begin position="619"/>
        <end position="654"/>
    </location>
</feature>
<proteinExistence type="predicted"/>
<evidence type="ECO:0000256" key="1">
    <source>
        <dbReference type="SAM" id="MobiDB-lite"/>
    </source>
</evidence>
<feature type="compositionally biased region" description="Basic residues" evidence="1">
    <location>
        <begin position="246"/>
        <end position="264"/>
    </location>
</feature>
<protein>
    <recommendedName>
        <fullName evidence="2">Rrn9 domain-containing protein</fullName>
    </recommendedName>
</protein>
<feature type="domain" description="Rrn9" evidence="2">
    <location>
        <begin position="104"/>
        <end position="181"/>
    </location>
</feature>
<dbReference type="InterPro" id="IPR019622">
    <property type="entry name" value="Rrn9_dom"/>
</dbReference>
<feature type="compositionally biased region" description="Low complexity" evidence="1">
    <location>
        <begin position="379"/>
        <end position="405"/>
    </location>
</feature>
<feature type="region of interest" description="Disordered" evidence="1">
    <location>
        <begin position="188"/>
        <end position="213"/>
    </location>
</feature>
<keyword evidence="4" id="KW-1185">Reference proteome</keyword>
<feature type="region of interest" description="Disordered" evidence="1">
    <location>
        <begin position="1"/>
        <end position="87"/>
    </location>
</feature>
<name>A0A8K0VUU1_9PLEO</name>
<feature type="compositionally biased region" description="Acidic residues" evidence="1">
    <location>
        <begin position="427"/>
        <end position="441"/>
    </location>
</feature>
<gene>
    <name evidence="3" type="ORF">FB567DRAFT_477283</name>
</gene>
<feature type="compositionally biased region" description="Low complexity" evidence="1">
    <location>
        <begin position="25"/>
        <end position="37"/>
    </location>
</feature>
<dbReference type="AlphaFoldDB" id="A0A8K0VUU1"/>
<feature type="region of interest" description="Disordered" evidence="1">
    <location>
        <begin position="232"/>
        <end position="303"/>
    </location>
</feature>
<dbReference type="OrthoDB" id="5412288at2759"/>
<dbReference type="Pfam" id="PF10680">
    <property type="entry name" value="RRN9"/>
    <property type="match status" value="1"/>
</dbReference>
<organism evidence="3 4">
    <name type="scientific">Paraphoma chrysanthemicola</name>
    <dbReference type="NCBI Taxonomy" id="798071"/>
    <lineage>
        <taxon>Eukaryota</taxon>
        <taxon>Fungi</taxon>
        <taxon>Dikarya</taxon>
        <taxon>Ascomycota</taxon>
        <taxon>Pezizomycotina</taxon>
        <taxon>Dothideomycetes</taxon>
        <taxon>Pleosporomycetidae</taxon>
        <taxon>Pleosporales</taxon>
        <taxon>Pleosporineae</taxon>
        <taxon>Phaeosphaeriaceae</taxon>
        <taxon>Paraphoma</taxon>
    </lineage>
</organism>
<dbReference type="Proteomes" id="UP000813461">
    <property type="component" value="Unassembled WGS sequence"/>
</dbReference>
<comment type="caution">
    <text evidence="3">The sequence shown here is derived from an EMBL/GenBank/DDBJ whole genome shotgun (WGS) entry which is preliminary data.</text>
</comment>
<reference evidence="3" key="1">
    <citation type="journal article" date="2021" name="Nat. Commun.">
        <title>Genetic determinants of endophytism in the Arabidopsis root mycobiome.</title>
        <authorList>
            <person name="Mesny F."/>
            <person name="Miyauchi S."/>
            <person name="Thiergart T."/>
            <person name="Pickel B."/>
            <person name="Atanasova L."/>
            <person name="Karlsson M."/>
            <person name="Huettel B."/>
            <person name="Barry K.W."/>
            <person name="Haridas S."/>
            <person name="Chen C."/>
            <person name="Bauer D."/>
            <person name="Andreopoulos W."/>
            <person name="Pangilinan J."/>
            <person name="LaButti K."/>
            <person name="Riley R."/>
            <person name="Lipzen A."/>
            <person name="Clum A."/>
            <person name="Drula E."/>
            <person name="Henrissat B."/>
            <person name="Kohler A."/>
            <person name="Grigoriev I.V."/>
            <person name="Martin F.M."/>
            <person name="Hacquard S."/>
        </authorList>
    </citation>
    <scope>NUCLEOTIDE SEQUENCE</scope>
    <source>
        <strain evidence="3">MPI-SDFR-AT-0120</strain>
    </source>
</reference>
<sequence>MSLFGGDGSAPSPTPQPTTDDESRSPSVQSSPSVEELPSPPSAQHRNDDHFAADSSPNDDILTDSDAGSESSDVVLPSRPNRFKGGHAAWKGYTAADRQIAASLEAIQNSDLAAHLYNAHALKRRVRRPAEELAGLRDWQSKERWLRTGKDLEYTDISGETQTELVPTKEWTAWPLPPSRMALPGLDSLRSSHRPERNEWGVGGSGMPDPGDELRDELLATFLRLAKERWNTRDSADTSDAEGHRIASRSRSRSKSVRSVRSHRSVSTVDVKMKESDNRETDNAETHDEDEDEEKLGHIPVKKRGRKPRIETYTRPLFLADEAKASDILRPTINSVLTRLDSLALAVRRTRLNHFGRGLDSDMSSHSDFTSGAESEAPTSRASSRTTSRQGTSRKSSMQPTSRASSARRRGTSTKEGVTHRKKLLDSDSDSDSDFNLEDEVQSPASEKRPPSRSTAGKRSPSAGRDETFRAGLMDWSEVLGLAAVQGWNDRVIARTAQRCAALFGESMAFVSLNEELATKPIGSPVLYTPATIPGPSMPSIHQPLPPKRPMFHAGTLRCPHIGCYGHEKDFEVPYRVVEHCMRTHGYDPRTNDSDNEDRAIGGVHIDGFLQPIAAQRGWLKRGKSVAGSDKKKQKVKGDGEESSAAEAVTTNSD</sequence>
<evidence type="ECO:0000259" key="2">
    <source>
        <dbReference type="Pfam" id="PF10680"/>
    </source>
</evidence>
<feature type="compositionally biased region" description="Basic and acidic residues" evidence="1">
    <location>
        <begin position="271"/>
        <end position="286"/>
    </location>
</feature>
<feature type="compositionally biased region" description="Basic and acidic residues" evidence="1">
    <location>
        <begin position="232"/>
        <end position="245"/>
    </location>
</feature>
<accession>A0A8K0VUU1</accession>
<dbReference type="EMBL" id="JAGMVJ010000017">
    <property type="protein sequence ID" value="KAH7078529.1"/>
    <property type="molecule type" value="Genomic_DNA"/>
</dbReference>